<dbReference type="EMBL" id="CP002069">
    <property type="protein sequence ID" value="ADI74361.1"/>
    <property type="molecule type" value="Genomic_DNA"/>
</dbReference>
<dbReference type="PANTHER" id="PTHR34631:SF3">
    <property type="entry name" value="ISSOD12 TRANSPOSASE TNPA_ISSOD12"/>
    <property type="match status" value="1"/>
</dbReference>
<accession>D7E9T9</accession>
<organism evidence="4 5">
    <name type="scientific">Methanohalobium evestigatum (strain ATCC BAA-1072 / DSM 3721 / NBRC 107634 / OCM 161 / Z-7303)</name>
    <dbReference type="NCBI Taxonomy" id="644295"/>
    <lineage>
        <taxon>Archaea</taxon>
        <taxon>Methanobacteriati</taxon>
        <taxon>Methanobacteriota</taxon>
        <taxon>Stenosarchaea group</taxon>
        <taxon>Methanomicrobia</taxon>
        <taxon>Methanosarcinales</taxon>
        <taxon>Methanosarcinaceae</taxon>
        <taxon>Methanohalobium</taxon>
    </lineage>
</organism>
<dbReference type="HOGENOM" id="CLU_055957_0_0_2"/>
<dbReference type="PROSITE" id="PS50966">
    <property type="entry name" value="ZF_SWIM"/>
    <property type="match status" value="1"/>
</dbReference>
<feature type="compositionally biased region" description="Polar residues" evidence="2">
    <location>
        <begin position="40"/>
        <end position="55"/>
    </location>
</feature>
<dbReference type="STRING" id="644295.Metev_1509"/>
<dbReference type="RefSeq" id="WP_013194926.1">
    <property type="nucleotide sequence ID" value="NC_014253.1"/>
</dbReference>
<keyword evidence="1" id="KW-0863">Zinc-finger</keyword>
<dbReference type="Pfam" id="PF01609">
    <property type="entry name" value="DDE_Tnp_1"/>
    <property type="match status" value="1"/>
</dbReference>
<protein>
    <submittedName>
        <fullName evidence="4">Transposase IS4 family protein</fullName>
    </submittedName>
</protein>
<dbReference type="AlphaFoldDB" id="D7E9T9"/>
<gene>
    <name evidence="4" type="ordered locus">Metev_1509</name>
</gene>
<name>D7E9T9_METEZ</name>
<reference evidence="4 5" key="1">
    <citation type="submission" date="2010-06" db="EMBL/GenBank/DDBJ databases">
        <title>Complete sequence chromosome of Methanohalobium evestigatum Z-7303.</title>
        <authorList>
            <consortium name="US DOE Joint Genome Institute"/>
            <person name="Lucas S."/>
            <person name="Copeland A."/>
            <person name="Lapidus A."/>
            <person name="Cheng J.-F."/>
            <person name="Bruce D."/>
            <person name="Goodwin L."/>
            <person name="Pitluck S."/>
            <person name="Saunders E."/>
            <person name="Detter J.C."/>
            <person name="Han C."/>
            <person name="Tapia R."/>
            <person name="Land M."/>
            <person name="Hauser L."/>
            <person name="Kyrpides N."/>
            <person name="Mikhailova N."/>
            <person name="Sieprawska-Lupa M."/>
            <person name="Whitman W.B."/>
            <person name="Anderson I."/>
            <person name="Woyke T."/>
        </authorList>
    </citation>
    <scope>NUCLEOTIDE SEQUENCE [LARGE SCALE GENOMIC DNA]</scope>
    <source>
        <strain evidence="5">ATCC BAA-1072 / DSM 3721 / NBRC 107634 / OCM 161 / Z-7303</strain>
    </source>
</reference>
<keyword evidence="5" id="KW-1185">Reference proteome</keyword>
<sequence length="484" mass="55889">MLEDSNIYVLNTWNKRKKEKEKDQGKITTGSNKLDEESSAKSIESNEPEKQSVSGITLPKRLPDQIRKLRGLLIAKRGSIKRNHKVWTVKGDQNKEYQVKFDKMKGFSCNCPDSEHRITCCKHVYAVEAFEDGSELPPKDELSSKLRELEEQHEEASKFTQNWSAYNTYQCTEKEALYKILDEICEFLPEYQQGNGRPKTPPKDSTFCSVAKVYSMLSGRRFDTDVRYLHEKGYIQSHVHYNTILNCMKSSELESWLQYLIDITGLPFVNVENIFAVDSSGFSTSVTDTWYEHKYQVKKDERIWMKCHIMAGLDSKIITAAKVTQHRVNDNIPFSDLIYRTAERFNIEEISADKAYSSKSNIELIRKLGAEPFIPFKNNLTGKSRGVSEWAEEYRKFVNNKAEFSKHFGNRNKVESVFNMMKSKFGVQLKSRDEQALINEVLCKVLCHNICVLIHEVNENNVELQPMYQYGIMDNKEGGVCASD</sequence>
<dbReference type="InterPro" id="IPR007527">
    <property type="entry name" value="Znf_SWIM"/>
</dbReference>
<dbReference type="GO" id="GO:0008270">
    <property type="term" value="F:zinc ion binding"/>
    <property type="evidence" value="ECO:0007669"/>
    <property type="project" value="UniProtKB-KW"/>
</dbReference>
<evidence type="ECO:0000313" key="4">
    <source>
        <dbReference type="EMBL" id="ADI74361.1"/>
    </source>
</evidence>
<keyword evidence="1" id="KW-0862">Zinc</keyword>
<dbReference type="GO" id="GO:0004803">
    <property type="term" value="F:transposase activity"/>
    <property type="evidence" value="ECO:0007669"/>
    <property type="project" value="InterPro"/>
</dbReference>
<evidence type="ECO:0000259" key="3">
    <source>
        <dbReference type="PROSITE" id="PS50966"/>
    </source>
</evidence>
<dbReference type="InterPro" id="IPR002559">
    <property type="entry name" value="Transposase_11"/>
</dbReference>
<dbReference type="GeneID" id="9347149"/>
<dbReference type="GO" id="GO:0006313">
    <property type="term" value="P:DNA transposition"/>
    <property type="evidence" value="ECO:0007669"/>
    <property type="project" value="InterPro"/>
</dbReference>
<dbReference type="OrthoDB" id="142306at2157"/>
<feature type="domain" description="SWIM-type" evidence="3">
    <location>
        <begin position="97"/>
        <end position="132"/>
    </location>
</feature>
<keyword evidence="1" id="KW-0479">Metal-binding</keyword>
<dbReference type="Proteomes" id="UP000000391">
    <property type="component" value="Chromosome"/>
</dbReference>
<dbReference type="GO" id="GO:0003677">
    <property type="term" value="F:DNA binding"/>
    <property type="evidence" value="ECO:0007669"/>
    <property type="project" value="InterPro"/>
</dbReference>
<dbReference type="PANTHER" id="PTHR34631">
    <property type="match status" value="1"/>
</dbReference>
<feature type="region of interest" description="Disordered" evidence="2">
    <location>
        <begin position="13"/>
        <end position="57"/>
    </location>
</feature>
<evidence type="ECO:0000256" key="1">
    <source>
        <dbReference type="PROSITE-ProRule" id="PRU00325"/>
    </source>
</evidence>
<evidence type="ECO:0000313" key="5">
    <source>
        <dbReference type="Proteomes" id="UP000000391"/>
    </source>
</evidence>
<dbReference type="InterPro" id="IPR053172">
    <property type="entry name" value="Tn903_transposase"/>
</dbReference>
<evidence type="ECO:0000256" key="2">
    <source>
        <dbReference type="SAM" id="MobiDB-lite"/>
    </source>
</evidence>
<proteinExistence type="predicted"/>
<dbReference type="KEGG" id="mev:Metev_1509"/>